<dbReference type="AlphaFoldDB" id="A0A1T4MF56"/>
<evidence type="ECO:0000256" key="4">
    <source>
        <dbReference type="ARBA" id="ARBA00022679"/>
    </source>
</evidence>
<evidence type="ECO:0000256" key="1">
    <source>
        <dbReference type="ARBA" id="ARBA00006479"/>
    </source>
</evidence>
<evidence type="ECO:0000256" key="2">
    <source>
        <dbReference type="ARBA" id="ARBA00012323"/>
    </source>
</evidence>
<evidence type="ECO:0000256" key="5">
    <source>
        <dbReference type="ARBA" id="ARBA00022741"/>
    </source>
</evidence>
<sequence length="316" mass="33179">MRLTIGVDIGGTKVAAGVVDPDGRILTKVKHPTPANDSSAIADVVCDAIEELMATHPDDTFAGVGVGTAGFVDEGRSVVVFAPNLAWRNEPLKERIQRRIDLPVVIENDANAAAWGEARFGAGRDTGNVVCVTLGTGIGGGVVLDGRLYRGRYGIAAEIGHYRIVPNGRRCGCGNHGCWEQYASGRALVAEAQDLARTEPRRAERLLKLADGDVARIQGPEITQAALEGDGAALECFRIVGHWVGLGLADMAAILDPECFVIGGGVSEAGEILLEPVRAAFARSVTGRVTRRLAEIRTAELGAEAGLVGAADLVER</sequence>
<dbReference type="Gene3D" id="3.30.420.40">
    <property type="match status" value="2"/>
</dbReference>
<keyword evidence="4" id="KW-0808">Transferase</keyword>
<dbReference type="RefSeq" id="WP_078760459.1">
    <property type="nucleotide sequence ID" value="NZ_FUWS01000002.1"/>
</dbReference>
<dbReference type="InterPro" id="IPR004654">
    <property type="entry name" value="ROK_glcA"/>
</dbReference>
<comment type="similarity">
    <text evidence="1">Belongs to the ROK (NagC/XylR) family.</text>
</comment>
<name>A0A1T4MF56_9ACTN</name>
<evidence type="ECO:0000313" key="10">
    <source>
        <dbReference type="Proteomes" id="UP000190637"/>
    </source>
</evidence>
<proteinExistence type="inferred from homology"/>
<dbReference type="CDD" id="cd24061">
    <property type="entry name" value="ASKHA_NBD_ROK_SgGLK-like"/>
    <property type="match status" value="1"/>
</dbReference>
<keyword evidence="5" id="KW-0547">Nucleotide-binding</keyword>
<dbReference type="SUPFAM" id="SSF53067">
    <property type="entry name" value="Actin-like ATPase domain"/>
    <property type="match status" value="1"/>
</dbReference>
<dbReference type="NCBIfam" id="TIGR00744">
    <property type="entry name" value="ROK_glcA_fam"/>
    <property type="match status" value="1"/>
</dbReference>
<keyword evidence="7" id="KW-0067">ATP-binding</keyword>
<dbReference type="STRING" id="1122192.SAMN02745673_01085"/>
<dbReference type="InterPro" id="IPR000600">
    <property type="entry name" value="ROK"/>
</dbReference>
<dbReference type="GO" id="GO:0005524">
    <property type="term" value="F:ATP binding"/>
    <property type="evidence" value="ECO:0007669"/>
    <property type="project" value="UniProtKB-KW"/>
</dbReference>
<dbReference type="GO" id="GO:0006096">
    <property type="term" value="P:glycolytic process"/>
    <property type="evidence" value="ECO:0007669"/>
    <property type="project" value="InterPro"/>
</dbReference>
<dbReference type="OrthoDB" id="9810372at2"/>
<dbReference type="Pfam" id="PF00480">
    <property type="entry name" value="ROK"/>
    <property type="match status" value="1"/>
</dbReference>
<evidence type="ECO:0000256" key="8">
    <source>
        <dbReference type="ARBA" id="ARBA00032386"/>
    </source>
</evidence>
<gene>
    <name evidence="9" type="ORF">SAMN02745673_01085</name>
</gene>
<evidence type="ECO:0000313" key="9">
    <source>
        <dbReference type="EMBL" id="SJZ65505.1"/>
    </source>
</evidence>
<dbReference type="PANTHER" id="PTHR18964">
    <property type="entry name" value="ROK (REPRESSOR, ORF, KINASE) FAMILY"/>
    <property type="match status" value="1"/>
</dbReference>
<accession>A0A1T4MF56</accession>
<reference evidence="9 10" key="1">
    <citation type="submission" date="2017-02" db="EMBL/GenBank/DDBJ databases">
        <authorList>
            <person name="Peterson S.W."/>
        </authorList>
    </citation>
    <scope>NUCLEOTIDE SEQUENCE [LARGE SCALE GENOMIC DNA]</scope>
    <source>
        <strain evidence="9 10">DSM 45154</strain>
    </source>
</reference>
<dbReference type="PROSITE" id="PS01125">
    <property type="entry name" value="ROK"/>
    <property type="match status" value="1"/>
</dbReference>
<organism evidence="9 10">
    <name type="scientific">Marinactinospora thermotolerans DSM 45154</name>
    <dbReference type="NCBI Taxonomy" id="1122192"/>
    <lineage>
        <taxon>Bacteria</taxon>
        <taxon>Bacillati</taxon>
        <taxon>Actinomycetota</taxon>
        <taxon>Actinomycetes</taxon>
        <taxon>Streptosporangiales</taxon>
        <taxon>Nocardiopsidaceae</taxon>
        <taxon>Marinactinospora</taxon>
    </lineage>
</organism>
<dbReference type="EC" id="2.7.1.2" evidence="2"/>
<dbReference type="InterPro" id="IPR049874">
    <property type="entry name" value="ROK_cs"/>
</dbReference>
<keyword evidence="10" id="KW-1185">Reference proteome</keyword>
<dbReference type="Proteomes" id="UP000190637">
    <property type="component" value="Unassembled WGS sequence"/>
</dbReference>
<dbReference type="EMBL" id="FUWS01000002">
    <property type="protein sequence ID" value="SJZ65505.1"/>
    <property type="molecule type" value="Genomic_DNA"/>
</dbReference>
<evidence type="ECO:0000256" key="7">
    <source>
        <dbReference type="ARBA" id="ARBA00022840"/>
    </source>
</evidence>
<evidence type="ECO:0000256" key="3">
    <source>
        <dbReference type="ARBA" id="ARBA00014701"/>
    </source>
</evidence>
<dbReference type="InterPro" id="IPR043129">
    <property type="entry name" value="ATPase_NBD"/>
</dbReference>
<dbReference type="PANTHER" id="PTHR18964:SF173">
    <property type="entry name" value="GLUCOKINASE"/>
    <property type="match status" value="1"/>
</dbReference>
<protein>
    <recommendedName>
        <fullName evidence="3">Glucokinase</fullName>
        <ecNumber evidence="2">2.7.1.2</ecNumber>
    </recommendedName>
    <alternativeName>
        <fullName evidence="8">Glucose kinase</fullName>
    </alternativeName>
</protein>
<dbReference type="GO" id="GO:0005737">
    <property type="term" value="C:cytoplasm"/>
    <property type="evidence" value="ECO:0007669"/>
    <property type="project" value="InterPro"/>
</dbReference>
<dbReference type="GO" id="GO:0004340">
    <property type="term" value="F:glucokinase activity"/>
    <property type="evidence" value="ECO:0007669"/>
    <property type="project" value="UniProtKB-EC"/>
</dbReference>
<keyword evidence="6 9" id="KW-0418">Kinase</keyword>
<evidence type="ECO:0000256" key="6">
    <source>
        <dbReference type="ARBA" id="ARBA00022777"/>
    </source>
</evidence>